<proteinExistence type="inferred from homology"/>
<feature type="lipid moiety-binding region" description="Phosphatidylserine amidated glycine; alternate" evidence="5">
    <location>
        <position position="407"/>
    </location>
</feature>
<feature type="compositionally biased region" description="Polar residues" evidence="7">
    <location>
        <begin position="1"/>
        <end position="13"/>
    </location>
</feature>
<evidence type="ECO:0000256" key="1">
    <source>
        <dbReference type="ARBA" id="ARBA00004370"/>
    </source>
</evidence>
<reference evidence="8" key="1">
    <citation type="submission" date="2019-03" db="EMBL/GenBank/DDBJ databases">
        <authorList>
            <person name="Warren W.C."/>
            <person name="Johnson G.S."/>
        </authorList>
    </citation>
    <scope>NUCLEOTIDE SEQUENCE [LARGE SCALE GENOMIC DNA]</scope>
    <source>
        <strain evidence="8">Basenji</strain>
    </source>
</reference>
<keyword evidence="4 5" id="KW-0449">Lipoprotein</keyword>
<dbReference type="SUPFAM" id="SSF54236">
    <property type="entry name" value="Ubiquitin-like"/>
    <property type="match status" value="1"/>
</dbReference>
<gene>
    <name evidence="8" type="primary">GABARAPL2</name>
</gene>
<dbReference type="GO" id="GO:0006914">
    <property type="term" value="P:autophagy"/>
    <property type="evidence" value="ECO:0007669"/>
    <property type="project" value="UniProtKB-KW"/>
</dbReference>
<evidence type="ECO:0000256" key="3">
    <source>
        <dbReference type="ARBA" id="ARBA00023136"/>
    </source>
</evidence>
<dbReference type="Proteomes" id="UP000694429">
    <property type="component" value="Chromosome 5"/>
</dbReference>
<dbReference type="OrthoDB" id="6738456at2759"/>
<evidence type="ECO:0000256" key="2">
    <source>
        <dbReference type="ARBA" id="ARBA00007293"/>
    </source>
</evidence>
<comment type="subcellular location">
    <subcellularLocation>
        <location evidence="1">Membrane</location>
    </subcellularLocation>
</comment>
<dbReference type="CDD" id="cd17163">
    <property type="entry name" value="Ubl_ATG8_GABARAPL2"/>
    <property type="match status" value="1"/>
</dbReference>
<keyword evidence="6" id="KW-0072">Autophagy</keyword>
<dbReference type="PANTHER" id="PTHR10969">
    <property type="entry name" value="MICROTUBULE-ASSOCIATED PROTEINS 1A/1B LIGHT CHAIN 3-RELATED"/>
    <property type="match status" value="1"/>
</dbReference>
<dbReference type="GO" id="GO:0016020">
    <property type="term" value="C:membrane"/>
    <property type="evidence" value="ECO:0007669"/>
    <property type="project" value="UniProtKB-SubCell"/>
</dbReference>
<organism evidence="8 9">
    <name type="scientific">Canis lupus familiaris</name>
    <name type="common">Dog</name>
    <name type="synonym">Canis familiaris</name>
    <dbReference type="NCBI Taxonomy" id="9615"/>
    <lineage>
        <taxon>Eukaryota</taxon>
        <taxon>Metazoa</taxon>
        <taxon>Chordata</taxon>
        <taxon>Craniata</taxon>
        <taxon>Vertebrata</taxon>
        <taxon>Euteleostomi</taxon>
        <taxon>Mammalia</taxon>
        <taxon>Eutheria</taxon>
        <taxon>Laurasiatheria</taxon>
        <taxon>Carnivora</taxon>
        <taxon>Caniformia</taxon>
        <taxon>Canidae</taxon>
        <taxon>Canis</taxon>
    </lineage>
</organism>
<name>A0A8C0LYC2_CANLF</name>
<dbReference type="AlphaFoldDB" id="A0A8C0LYC2"/>
<evidence type="ECO:0000256" key="5">
    <source>
        <dbReference type="PIRSR" id="PIRSR604241-50"/>
    </source>
</evidence>
<evidence type="ECO:0000256" key="6">
    <source>
        <dbReference type="RuleBase" id="RU004384"/>
    </source>
</evidence>
<dbReference type="Gene3D" id="3.10.20.90">
    <property type="entry name" value="Phosphatidylinositol 3-kinase Catalytic Subunit, Chain A, domain 1"/>
    <property type="match status" value="1"/>
</dbReference>
<evidence type="ECO:0000313" key="8">
    <source>
        <dbReference type="Ensembl" id="ENSCAFP00030003513.1"/>
    </source>
</evidence>
<reference evidence="8" key="2">
    <citation type="submission" date="2025-08" db="UniProtKB">
        <authorList>
            <consortium name="Ensembl"/>
        </authorList>
    </citation>
    <scope>IDENTIFICATION</scope>
</reference>
<evidence type="ECO:0000256" key="4">
    <source>
        <dbReference type="ARBA" id="ARBA00023288"/>
    </source>
</evidence>
<comment type="similarity">
    <text evidence="2 6">Belongs to the ATG8 family.</text>
</comment>
<feature type="region of interest" description="Disordered" evidence="7">
    <location>
        <begin position="152"/>
        <end position="257"/>
    </location>
</feature>
<evidence type="ECO:0000313" key="9">
    <source>
        <dbReference type="Proteomes" id="UP000694429"/>
    </source>
</evidence>
<evidence type="ECO:0000256" key="7">
    <source>
        <dbReference type="SAM" id="MobiDB-lite"/>
    </source>
</evidence>
<sequence>MKSPLSALSYQPDPQTPIPVTNVRRDPVPVSSSRQHPLPRHRNPSWTAGGQRHQPHFLVASPRPAPPRPPRPFECGHAPWRGVPANCAGSPAPGRLLGSGSRKSRLPCSRRRRCCRRCCCGWFAELRGSESRLHPFPAVAMKWMFKEDHSLGKAPSEAGWWGSRRRVGPLPHSGRPGLGRAGRMPSCGLGSRRPRRPRRLPTDAVPPSALLPGGGGRGPRPPRRRNKDPGVRRSLGEVGRGRGKRRTSRRDRQPRLFPTEHRCVESAKIRAKYPDRVPLPFLTLTLSSFADQKKSEKPLRTPFFRGSSLISNKDPVSSVVGVIVEKVSGSQIVDIDKRKYLVPSDITVAQFMWIIRKRIQLPSEKAIFLFVDKTVPQSSLTMGQLYEKEKDEDGFLYVAYSGENTFGF</sequence>
<feature type="region of interest" description="Disordered" evidence="7">
    <location>
        <begin position="1"/>
        <end position="52"/>
    </location>
</feature>
<protein>
    <submittedName>
        <fullName evidence="8">GABA type A receptor associated protein like 2</fullName>
    </submittedName>
</protein>
<dbReference type="InterPro" id="IPR004241">
    <property type="entry name" value="Atg8-like"/>
</dbReference>
<dbReference type="InterPro" id="IPR029071">
    <property type="entry name" value="Ubiquitin-like_domsf"/>
</dbReference>
<dbReference type="Pfam" id="PF02991">
    <property type="entry name" value="ATG8"/>
    <property type="match status" value="1"/>
</dbReference>
<keyword evidence="3" id="KW-0472">Membrane</keyword>
<dbReference type="Ensembl" id="ENSCAFT00030003961.1">
    <property type="protein sequence ID" value="ENSCAFP00030003513.1"/>
    <property type="gene ID" value="ENSCAFG00030002160.1"/>
</dbReference>
<accession>A0A8C0LYC2</accession>